<protein>
    <submittedName>
        <fullName evidence="1">Uncharacterized protein</fullName>
    </submittedName>
</protein>
<dbReference type="RefSeq" id="WP_015221300.1">
    <property type="nucleotide sequence ID" value="NC_019777.1"/>
</dbReference>
<evidence type="ECO:0000313" key="1">
    <source>
        <dbReference type="EMBL" id="AFZ55585.1"/>
    </source>
</evidence>
<sequence>MQLSLNLDPIIKTKSEFYKGWEIVANQRQKRQIIREGVTKLYQERYNQNWSEFKVYFYFETIIYRAGITRCICGENSGCQDFDIAIECTKKFIDHFYGYLSS</sequence>
<name>K9ZAG4_CYAAP</name>
<keyword evidence="2" id="KW-1185">Reference proteome</keyword>
<accession>K9ZAG4</accession>
<proteinExistence type="predicted"/>
<gene>
    <name evidence="1" type="ordered locus">Cyan10605_3552</name>
</gene>
<reference evidence="2" key="1">
    <citation type="journal article" date="2013" name="Proc. Natl. Acad. Sci. U.S.A.">
        <title>Improving the coverage of the cyanobacterial phylum using diversity-driven genome sequencing.</title>
        <authorList>
            <person name="Shih P.M."/>
            <person name="Wu D."/>
            <person name="Latifi A."/>
            <person name="Axen S.D."/>
            <person name="Fewer D.P."/>
            <person name="Talla E."/>
            <person name="Calteau A."/>
            <person name="Cai F."/>
            <person name="Tandeau de Marsac N."/>
            <person name="Rippka R."/>
            <person name="Herdman M."/>
            <person name="Sivonen K."/>
            <person name="Coursin T."/>
            <person name="Laurent T."/>
            <person name="Goodwin L."/>
            <person name="Nolan M."/>
            <person name="Davenport K.W."/>
            <person name="Han C.S."/>
            <person name="Rubin E.M."/>
            <person name="Eisen J.A."/>
            <person name="Woyke T."/>
            <person name="Gugger M."/>
            <person name="Kerfeld C.A."/>
        </authorList>
    </citation>
    <scope>NUCLEOTIDE SEQUENCE [LARGE SCALE GENOMIC DNA]</scope>
    <source>
        <strain evidence="2">PCC 10605</strain>
        <plasmid evidence="2">Plasmid pCYAN10605.01</plasmid>
    </source>
</reference>
<dbReference type="HOGENOM" id="CLU_2272713_0_0_3"/>
<dbReference type="KEGG" id="can:Cyan10605_3552"/>
<dbReference type="EMBL" id="CP003948">
    <property type="protein sequence ID" value="AFZ55585.1"/>
    <property type="molecule type" value="Genomic_DNA"/>
</dbReference>
<dbReference type="Proteomes" id="UP000010480">
    <property type="component" value="Plasmid pCYAN10605.01"/>
</dbReference>
<keyword evidence="1" id="KW-0614">Plasmid</keyword>
<evidence type="ECO:0000313" key="2">
    <source>
        <dbReference type="Proteomes" id="UP000010480"/>
    </source>
</evidence>
<organism evidence="1 2">
    <name type="scientific">Cyanobacterium aponinum (strain PCC 10605)</name>
    <dbReference type="NCBI Taxonomy" id="755178"/>
    <lineage>
        <taxon>Bacteria</taxon>
        <taxon>Bacillati</taxon>
        <taxon>Cyanobacteriota</taxon>
        <taxon>Cyanophyceae</taxon>
        <taxon>Oscillatoriophycideae</taxon>
        <taxon>Chroococcales</taxon>
        <taxon>Geminocystaceae</taxon>
        <taxon>Cyanobacterium</taxon>
    </lineage>
</organism>
<dbReference type="AlphaFoldDB" id="K9ZAG4"/>
<geneLocation type="plasmid" evidence="1 2">
    <name>pCYAN10605.01</name>
</geneLocation>